<evidence type="ECO:0000313" key="3">
    <source>
        <dbReference type="Proteomes" id="UP000656732"/>
    </source>
</evidence>
<sequence>MSRDGPADTDAFRKDGPLTPEGHQHATRYTAVDQEKSTGTTPSPLHVVDFGPPARP</sequence>
<dbReference type="AlphaFoldDB" id="A0A918BHX4"/>
<dbReference type="EMBL" id="BMTU01000002">
    <property type="protein sequence ID" value="GGQ68347.1"/>
    <property type="molecule type" value="Genomic_DNA"/>
</dbReference>
<proteinExistence type="predicted"/>
<protein>
    <submittedName>
        <fullName evidence="2">Uncharacterized protein</fullName>
    </submittedName>
</protein>
<dbReference type="RefSeq" id="WP_189556316.1">
    <property type="nucleotide sequence ID" value="NZ_BMTU01000002.1"/>
</dbReference>
<dbReference type="Proteomes" id="UP000656732">
    <property type="component" value="Unassembled WGS sequence"/>
</dbReference>
<reference evidence="2" key="1">
    <citation type="journal article" date="2014" name="Int. J. Syst. Evol. Microbiol.">
        <title>Complete genome sequence of Corynebacterium casei LMG S-19264T (=DSM 44701T), isolated from a smear-ripened cheese.</title>
        <authorList>
            <consortium name="US DOE Joint Genome Institute (JGI-PGF)"/>
            <person name="Walter F."/>
            <person name="Albersmeier A."/>
            <person name="Kalinowski J."/>
            <person name="Ruckert C."/>
        </authorList>
    </citation>
    <scope>NUCLEOTIDE SEQUENCE</scope>
    <source>
        <strain evidence="2">JCM 4403</strain>
    </source>
</reference>
<reference evidence="2" key="2">
    <citation type="submission" date="2020-09" db="EMBL/GenBank/DDBJ databases">
        <authorList>
            <person name="Sun Q."/>
            <person name="Ohkuma M."/>
        </authorList>
    </citation>
    <scope>NUCLEOTIDE SEQUENCE</scope>
    <source>
        <strain evidence="2">JCM 4403</strain>
    </source>
</reference>
<gene>
    <name evidence="2" type="ORF">GCM10010280_13220</name>
</gene>
<feature type="region of interest" description="Disordered" evidence="1">
    <location>
        <begin position="1"/>
        <end position="56"/>
    </location>
</feature>
<keyword evidence="3" id="KW-1185">Reference proteome</keyword>
<evidence type="ECO:0000256" key="1">
    <source>
        <dbReference type="SAM" id="MobiDB-lite"/>
    </source>
</evidence>
<feature type="compositionally biased region" description="Basic and acidic residues" evidence="1">
    <location>
        <begin position="1"/>
        <end position="16"/>
    </location>
</feature>
<accession>A0A918BHX4</accession>
<evidence type="ECO:0000313" key="2">
    <source>
        <dbReference type="EMBL" id="GGQ68347.1"/>
    </source>
</evidence>
<comment type="caution">
    <text evidence="2">The sequence shown here is derived from an EMBL/GenBank/DDBJ whole genome shotgun (WGS) entry which is preliminary data.</text>
</comment>
<organism evidence="2 3">
    <name type="scientific">Streptomyces pilosus</name>
    <dbReference type="NCBI Taxonomy" id="28893"/>
    <lineage>
        <taxon>Bacteria</taxon>
        <taxon>Bacillati</taxon>
        <taxon>Actinomycetota</taxon>
        <taxon>Actinomycetes</taxon>
        <taxon>Kitasatosporales</taxon>
        <taxon>Streptomycetaceae</taxon>
        <taxon>Streptomyces</taxon>
    </lineage>
</organism>
<name>A0A918BHX4_9ACTN</name>